<organism evidence="2 3">
    <name type="scientific">Bacteroides uniformis</name>
    <dbReference type="NCBI Taxonomy" id="820"/>
    <lineage>
        <taxon>Bacteria</taxon>
        <taxon>Pseudomonadati</taxon>
        <taxon>Bacteroidota</taxon>
        <taxon>Bacteroidia</taxon>
        <taxon>Bacteroidales</taxon>
        <taxon>Bacteroidaceae</taxon>
        <taxon>Bacteroides</taxon>
    </lineage>
</organism>
<proteinExistence type="predicted"/>
<keyword evidence="1" id="KW-0175">Coiled coil</keyword>
<reference evidence="2 3" key="1">
    <citation type="submission" date="2018-08" db="EMBL/GenBank/DDBJ databases">
        <title>A genome reference for cultivated species of the human gut microbiota.</title>
        <authorList>
            <person name="Zou Y."/>
            <person name="Xue W."/>
            <person name="Luo G."/>
        </authorList>
    </citation>
    <scope>NUCLEOTIDE SEQUENCE [LARGE SCALE GENOMIC DNA]</scope>
    <source>
        <strain evidence="2 3">TF08-13</strain>
    </source>
</reference>
<sequence>MTDSYVEGIRNERLFTFYFFKFINLKFSIMNKKFLSVTLFSALMLGTAGTFTSCKDYDDDIKDLQEQLDKKASLDDLNAKVTTLQTAVDEAKSAANEAKNKAQEALDKANSTEGGVSEADLTALKKELEKQIEKLASLEAVETKINDLKEELEGGFVTDEKLKDLAAEVDALSAQVMSIIGHRLTSLAVIPTSHINGIAAITLTTLQYTPQEYKAMAKHADGPQTDKDSEGTFTAHSKTPVLDHVNKAGAKPYTVSTDKNEAYFHVSPNMGVRTEDIYMPSFDCIKSENILTKAGATISENSPIQPTDYKIKDNVLTVQFKKTVAESINEAGGHASGKETFYMASLKAPIAKENLTADEAKALKENGTQVYVNSEYVRLHETKVAPYIANARTMYNGNMGGDFADEVQTDGEGRFYVHYHDSICAYESQANDMIDVYAQYNKVLDLKKLVEVCTIEIDATDHKKHAELEKYKDYGLTFRFYKATGEYFTLGGPEGNSNKTDQQKFAEIDSPMNGHMTSKVYSLDGVSATAVGREPLVRVELVDTVNNALVAMRYIKVKWVKEEGMREIGFTYDDTMFKCGNFADKIGTVAMNEVIYNGAKEGGMTKQEFHAVYTDAGFDAQDGVDYGKVKLIKNTEDGVESYNIEWTLTHADIVKKYPVWKNHEDMVFTKTFFWKDPTKAYPTLKITLTRTIYKPTFGGYGYDNRYWKKNTNNTVFNVNPVVYGAVEWNPAWNETTGHILTGDKTNNNPTVNIYTDLVNGFLNKDGVKPATGAWEYLYFQDKNVANVKNPYSPTFELLGVRFEFDAEKLAGRTYKYFDVASKTFKDGAVTLSTDNTKLYIAGELAATIDNYKDNLCTNANNPLKGHKTYNIKLQEADPDAKSNFGENTKPTEAAKALVGQIVPIKLVADLCYGDATPGHPAAHTEVIKAYDANIIEPMTITVNKEEGEVTDAVVNGSSVDVTGAYTYTCWNADENGNFYTASEAPNATALQKELFKFYECTPSNWMTDQVKTNLKLVDGNLQPVAGYKEGSLPANTTVVYNVDATTGKETLTYYNHSGTPVNWDYEIYVPIKFGYKWKTFTQEFKIHVNENAGTPAGR</sequence>
<evidence type="ECO:0000313" key="2">
    <source>
        <dbReference type="EMBL" id="RGL08520.1"/>
    </source>
</evidence>
<protein>
    <recommendedName>
        <fullName evidence="4">Cell surface protein</fullName>
    </recommendedName>
</protein>
<evidence type="ECO:0008006" key="4">
    <source>
        <dbReference type="Google" id="ProtNLM"/>
    </source>
</evidence>
<dbReference type="EMBL" id="QSRK01000040">
    <property type="protein sequence ID" value="RGL08520.1"/>
    <property type="molecule type" value="Genomic_DNA"/>
</dbReference>
<name>A0A3E4QQP3_BACUN</name>
<accession>A0A3E4QQP3</accession>
<evidence type="ECO:0000256" key="1">
    <source>
        <dbReference type="SAM" id="Coils"/>
    </source>
</evidence>
<feature type="coiled-coil region" evidence="1">
    <location>
        <begin position="54"/>
        <end position="141"/>
    </location>
</feature>
<evidence type="ECO:0000313" key="3">
    <source>
        <dbReference type="Proteomes" id="UP000260795"/>
    </source>
</evidence>
<gene>
    <name evidence="2" type="ORF">DXC80_18415</name>
</gene>
<dbReference type="AlphaFoldDB" id="A0A3E4QQP3"/>
<comment type="caution">
    <text evidence="2">The sequence shown here is derived from an EMBL/GenBank/DDBJ whole genome shotgun (WGS) entry which is preliminary data.</text>
</comment>
<dbReference type="Proteomes" id="UP000260795">
    <property type="component" value="Unassembled WGS sequence"/>
</dbReference>